<dbReference type="OrthoDB" id="5522855at2"/>
<dbReference type="PANTHER" id="PTHR43304:SF1">
    <property type="entry name" value="PAC DOMAIN-CONTAINING PROTEIN"/>
    <property type="match status" value="1"/>
</dbReference>
<feature type="domain" description="PAS" evidence="7">
    <location>
        <begin position="140"/>
        <end position="210"/>
    </location>
</feature>
<dbReference type="InterPro" id="IPR000014">
    <property type="entry name" value="PAS"/>
</dbReference>
<evidence type="ECO:0000313" key="9">
    <source>
        <dbReference type="EMBL" id="SFZ93751.1"/>
    </source>
</evidence>
<dbReference type="SUPFAM" id="SSF55785">
    <property type="entry name" value="PYP-like sensor domain (PAS domain)"/>
    <property type="match status" value="2"/>
</dbReference>
<dbReference type="SUPFAM" id="SSF55874">
    <property type="entry name" value="ATPase domain of HSP90 chaperone/DNA topoisomerase II/histidine kinase"/>
    <property type="match status" value="1"/>
</dbReference>
<gene>
    <name evidence="9" type="ORF">SAMN05428642_103312</name>
</gene>
<dbReference type="InterPro" id="IPR004358">
    <property type="entry name" value="Sig_transdc_His_kin-like_C"/>
</dbReference>
<name>A0A1K2IN00_9FLAO</name>
<dbReference type="Proteomes" id="UP000182544">
    <property type="component" value="Unassembled WGS sequence"/>
</dbReference>
<keyword evidence="3" id="KW-0597">Phosphoprotein</keyword>
<dbReference type="InterPro" id="IPR013655">
    <property type="entry name" value="PAS_fold_3"/>
</dbReference>
<dbReference type="InterPro" id="IPR035965">
    <property type="entry name" value="PAS-like_dom_sf"/>
</dbReference>
<evidence type="ECO:0000256" key="2">
    <source>
        <dbReference type="ARBA" id="ARBA00012438"/>
    </source>
</evidence>
<feature type="domain" description="PAC" evidence="8">
    <location>
        <begin position="214"/>
        <end position="266"/>
    </location>
</feature>
<dbReference type="SMART" id="SM00387">
    <property type="entry name" value="HATPase_c"/>
    <property type="match status" value="1"/>
</dbReference>
<accession>A0A1K2IN00</accession>
<keyword evidence="10" id="KW-1185">Reference proteome</keyword>
<feature type="domain" description="Histidine kinase" evidence="6">
    <location>
        <begin position="284"/>
        <end position="497"/>
    </location>
</feature>
<dbReference type="Pfam" id="PF08447">
    <property type="entry name" value="PAS_3"/>
    <property type="match status" value="2"/>
</dbReference>
<dbReference type="RefSeq" id="WP_084647975.1">
    <property type="nucleotide sequence ID" value="NZ_FPKV01000003.1"/>
</dbReference>
<dbReference type="PRINTS" id="PR00344">
    <property type="entry name" value="BCTRLSENSOR"/>
</dbReference>
<dbReference type="InterPro" id="IPR000700">
    <property type="entry name" value="PAS-assoc_C"/>
</dbReference>
<dbReference type="Pfam" id="PF02518">
    <property type="entry name" value="HATPase_c"/>
    <property type="match status" value="1"/>
</dbReference>
<dbReference type="Gene3D" id="3.30.565.10">
    <property type="entry name" value="Histidine kinase-like ATPase, C-terminal domain"/>
    <property type="match status" value="1"/>
</dbReference>
<dbReference type="InterPro" id="IPR003594">
    <property type="entry name" value="HATPase_dom"/>
</dbReference>
<evidence type="ECO:0000259" key="7">
    <source>
        <dbReference type="PROSITE" id="PS50112"/>
    </source>
</evidence>
<dbReference type="SMART" id="SM00086">
    <property type="entry name" value="PAC"/>
    <property type="match status" value="2"/>
</dbReference>
<keyword evidence="4" id="KW-0808">Transferase</keyword>
<keyword evidence="5" id="KW-0418">Kinase</keyword>
<dbReference type="InterPro" id="IPR036890">
    <property type="entry name" value="HATPase_C_sf"/>
</dbReference>
<dbReference type="PROSITE" id="PS50113">
    <property type="entry name" value="PAC"/>
    <property type="match status" value="2"/>
</dbReference>
<evidence type="ECO:0000313" key="10">
    <source>
        <dbReference type="Proteomes" id="UP000182544"/>
    </source>
</evidence>
<organism evidence="9 10">
    <name type="scientific">Flaviramulus basaltis</name>
    <dbReference type="NCBI Taxonomy" id="369401"/>
    <lineage>
        <taxon>Bacteria</taxon>
        <taxon>Pseudomonadati</taxon>
        <taxon>Bacteroidota</taxon>
        <taxon>Flavobacteriia</taxon>
        <taxon>Flavobacteriales</taxon>
        <taxon>Flavobacteriaceae</taxon>
        <taxon>Flaviramulus</taxon>
    </lineage>
</organism>
<dbReference type="PROSITE" id="PS50112">
    <property type="entry name" value="PAS"/>
    <property type="match status" value="1"/>
</dbReference>
<dbReference type="PROSITE" id="PS50109">
    <property type="entry name" value="HIS_KIN"/>
    <property type="match status" value="1"/>
</dbReference>
<proteinExistence type="predicted"/>
<evidence type="ECO:0000259" key="8">
    <source>
        <dbReference type="PROSITE" id="PS50113"/>
    </source>
</evidence>
<dbReference type="EC" id="2.7.13.3" evidence="2"/>
<dbReference type="EMBL" id="FPKV01000003">
    <property type="protein sequence ID" value="SFZ93751.1"/>
    <property type="molecule type" value="Genomic_DNA"/>
</dbReference>
<dbReference type="CDD" id="cd00130">
    <property type="entry name" value="PAS"/>
    <property type="match status" value="1"/>
</dbReference>
<feature type="domain" description="PAC" evidence="8">
    <location>
        <begin position="88"/>
        <end position="139"/>
    </location>
</feature>
<evidence type="ECO:0000259" key="6">
    <source>
        <dbReference type="PROSITE" id="PS50109"/>
    </source>
</evidence>
<dbReference type="InterPro" id="IPR001610">
    <property type="entry name" value="PAC"/>
</dbReference>
<sequence>MLNPVQNLKPTKNSIYLDFIEKNASIGTWEFDLRSTSLYWSSETKKIHEVPQNFEPDVKTALSFYKQGDSLNKIDKAFTDCIEKFEDYDIEVQIITSTGKEKWVRAIGKPLIENNECVKIIGLFQDIDEKTKNAKALADKEDQLRKTFENALIGMATIDLRGNWISVNKSLCETFGYTKKEFLKLTFMDITHPKDVSMARQAVFDMINGKINHFKTEISYMHKNGRTIWASLSATIIKDKSGVPLHFVAQTNDLTQIKESTNRIVKLLDTTENQNKRLLNFAHIVSHNLRSHYSNLDMLLDITKMDMPETTNNEIFPLMEQAVSHLGETVENLNEVASINIKKDLKKEPINLLESFDKISASIAALIIESKTKLCVDINKDIYVEAIPAYLDSILLNFLTNAIKYKKLNETPKIELHASIKNDYIVLKIQDHGLGIDLEKYGDKLFGMYKTFHKHEDSRGIGLFITKNQVEAIGGEIEVESEVNVGTTFNIYLKNYEKN</sequence>
<dbReference type="PANTHER" id="PTHR43304">
    <property type="entry name" value="PHYTOCHROME-LIKE PROTEIN CPH1"/>
    <property type="match status" value="1"/>
</dbReference>
<evidence type="ECO:0000256" key="3">
    <source>
        <dbReference type="ARBA" id="ARBA00022553"/>
    </source>
</evidence>
<dbReference type="STRING" id="369401.SAMN05428642_103312"/>
<dbReference type="SMART" id="SM00091">
    <property type="entry name" value="PAS"/>
    <property type="match status" value="1"/>
</dbReference>
<protein>
    <recommendedName>
        <fullName evidence="2">histidine kinase</fullName>
        <ecNumber evidence="2">2.7.13.3</ecNumber>
    </recommendedName>
</protein>
<evidence type="ECO:0000256" key="4">
    <source>
        <dbReference type="ARBA" id="ARBA00022679"/>
    </source>
</evidence>
<dbReference type="NCBIfam" id="TIGR00229">
    <property type="entry name" value="sensory_box"/>
    <property type="match status" value="1"/>
</dbReference>
<reference evidence="9 10" key="1">
    <citation type="submission" date="2016-10" db="EMBL/GenBank/DDBJ databases">
        <authorList>
            <person name="de Groot N.N."/>
        </authorList>
    </citation>
    <scope>NUCLEOTIDE SEQUENCE [LARGE SCALE GENOMIC DNA]</scope>
    <source>
        <strain evidence="9 10">DSM 18180</strain>
    </source>
</reference>
<dbReference type="InterPro" id="IPR005467">
    <property type="entry name" value="His_kinase_dom"/>
</dbReference>
<dbReference type="InterPro" id="IPR052162">
    <property type="entry name" value="Sensor_kinase/Photoreceptor"/>
</dbReference>
<dbReference type="AlphaFoldDB" id="A0A1K2IN00"/>
<comment type="catalytic activity">
    <reaction evidence="1">
        <text>ATP + protein L-histidine = ADP + protein N-phospho-L-histidine.</text>
        <dbReference type="EC" id="2.7.13.3"/>
    </reaction>
</comment>
<evidence type="ECO:0000256" key="5">
    <source>
        <dbReference type="ARBA" id="ARBA00022777"/>
    </source>
</evidence>
<evidence type="ECO:0000256" key="1">
    <source>
        <dbReference type="ARBA" id="ARBA00000085"/>
    </source>
</evidence>
<dbReference type="GO" id="GO:0004673">
    <property type="term" value="F:protein histidine kinase activity"/>
    <property type="evidence" value="ECO:0007669"/>
    <property type="project" value="UniProtKB-EC"/>
</dbReference>
<dbReference type="Gene3D" id="3.30.450.20">
    <property type="entry name" value="PAS domain"/>
    <property type="match status" value="2"/>
</dbReference>